<evidence type="ECO:0000313" key="1">
    <source>
        <dbReference type="EMBL" id="CAB5207101.1"/>
    </source>
</evidence>
<sequence length="117" mass="12725">MNLTNKIENVTVGTVTNILLDTCQIELGDVVVNNIQYPVTVCDLYIPDMGFPAIGDRVAVTAYGCWVPEATLIKVVDAVAAMMAKLGDLPPKIQRNMLNLVLRNHMGWVAGQRAKGN</sequence>
<reference evidence="1" key="1">
    <citation type="submission" date="2020-05" db="EMBL/GenBank/DDBJ databases">
        <authorList>
            <person name="Chiriac C."/>
            <person name="Salcher M."/>
            <person name="Ghai R."/>
            <person name="Kavagutti S V."/>
        </authorList>
    </citation>
    <scope>NUCLEOTIDE SEQUENCE</scope>
</reference>
<accession>A0A6J7WJX7</accession>
<dbReference type="EMBL" id="LR798229">
    <property type="protein sequence ID" value="CAB5207101.1"/>
    <property type="molecule type" value="Genomic_DNA"/>
</dbReference>
<name>A0A6J7WJX7_9CAUD</name>
<gene>
    <name evidence="1" type="ORF">UFOVP184_27</name>
</gene>
<proteinExistence type="predicted"/>
<protein>
    <submittedName>
        <fullName evidence="1">Uncharacterized protein</fullName>
    </submittedName>
</protein>
<organism evidence="1">
    <name type="scientific">uncultured Caudovirales phage</name>
    <dbReference type="NCBI Taxonomy" id="2100421"/>
    <lineage>
        <taxon>Viruses</taxon>
        <taxon>Duplodnaviria</taxon>
        <taxon>Heunggongvirae</taxon>
        <taxon>Uroviricota</taxon>
        <taxon>Caudoviricetes</taxon>
        <taxon>Peduoviridae</taxon>
        <taxon>Maltschvirus</taxon>
        <taxon>Maltschvirus maltsch</taxon>
    </lineage>
</organism>